<feature type="domain" description="Helicase C-terminal" evidence="4">
    <location>
        <begin position="1"/>
        <end position="127"/>
    </location>
</feature>
<evidence type="ECO:0000256" key="3">
    <source>
        <dbReference type="ARBA" id="ARBA00022840"/>
    </source>
</evidence>
<evidence type="ECO:0000256" key="1">
    <source>
        <dbReference type="ARBA" id="ARBA00022741"/>
    </source>
</evidence>
<accession>A0ABR3ELG6</accession>
<dbReference type="SMART" id="SM00490">
    <property type="entry name" value="HELICc"/>
    <property type="match status" value="1"/>
</dbReference>
<keyword evidence="1" id="KW-0547">Nucleotide-binding</keyword>
<dbReference type="Gene3D" id="3.40.50.300">
    <property type="entry name" value="P-loop containing nucleotide triphosphate hydrolases"/>
    <property type="match status" value="1"/>
</dbReference>
<dbReference type="SUPFAM" id="SSF52540">
    <property type="entry name" value="P-loop containing nucleoside triphosphate hydrolases"/>
    <property type="match status" value="1"/>
</dbReference>
<protein>
    <recommendedName>
        <fullName evidence="4">Helicase C-terminal domain-containing protein</fullName>
    </recommendedName>
</protein>
<dbReference type="PANTHER" id="PTHR45626">
    <property type="entry name" value="TRANSCRIPTION TERMINATION FACTOR 2-RELATED"/>
    <property type="match status" value="1"/>
</dbReference>
<gene>
    <name evidence="5" type="ORF">V5O48_018343</name>
</gene>
<keyword evidence="3" id="KW-0067">ATP-binding</keyword>
<dbReference type="PROSITE" id="PS51194">
    <property type="entry name" value="HELICASE_CTER"/>
    <property type="match status" value="1"/>
</dbReference>
<organism evidence="5 6">
    <name type="scientific">Marasmius crinis-equi</name>
    <dbReference type="NCBI Taxonomy" id="585013"/>
    <lineage>
        <taxon>Eukaryota</taxon>
        <taxon>Fungi</taxon>
        <taxon>Dikarya</taxon>
        <taxon>Basidiomycota</taxon>
        <taxon>Agaricomycotina</taxon>
        <taxon>Agaricomycetes</taxon>
        <taxon>Agaricomycetidae</taxon>
        <taxon>Agaricales</taxon>
        <taxon>Marasmiineae</taxon>
        <taxon>Marasmiaceae</taxon>
        <taxon>Marasmius</taxon>
    </lineage>
</organism>
<dbReference type="InterPro" id="IPR049730">
    <property type="entry name" value="SNF2/RAD54-like_C"/>
</dbReference>
<comment type="caution">
    <text evidence="5">The sequence shown here is derived from an EMBL/GenBank/DDBJ whole genome shotgun (WGS) entry which is preliminary data.</text>
</comment>
<dbReference type="InterPro" id="IPR001650">
    <property type="entry name" value="Helicase_C-like"/>
</dbReference>
<reference evidence="5 6" key="1">
    <citation type="submission" date="2024-02" db="EMBL/GenBank/DDBJ databases">
        <title>A draft genome for the cacao thread blight pathogen Marasmius crinis-equi.</title>
        <authorList>
            <person name="Cohen S.P."/>
            <person name="Baruah I.K."/>
            <person name="Amoako-Attah I."/>
            <person name="Bukari Y."/>
            <person name="Meinhardt L.W."/>
            <person name="Bailey B.A."/>
        </authorList>
    </citation>
    <scope>NUCLEOTIDE SEQUENCE [LARGE SCALE GENOMIC DNA]</scope>
    <source>
        <strain evidence="5 6">GH-76</strain>
    </source>
</reference>
<name>A0ABR3ELG6_9AGAR</name>
<keyword evidence="6" id="KW-1185">Reference proteome</keyword>
<evidence type="ECO:0000256" key="2">
    <source>
        <dbReference type="ARBA" id="ARBA00022801"/>
    </source>
</evidence>
<dbReference type="PANTHER" id="PTHR45626:SF14">
    <property type="entry name" value="ATP-DEPENDENT DNA HELICASE (EUROFUNG)"/>
    <property type="match status" value="1"/>
</dbReference>
<dbReference type="EMBL" id="JBAHYK010003252">
    <property type="protein sequence ID" value="KAL0563722.1"/>
    <property type="molecule type" value="Genomic_DNA"/>
</dbReference>
<evidence type="ECO:0000313" key="6">
    <source>
        <dbReference type="Proteomes" id="UP001465976"/>
    </source>
</evidence>
<dbReference type="InterPro" id="IPR050628">
    <property type="entry name" value="SNF2_RAD54_helicase_TF"/>
</dbReference>
<proteinExistence type="predicted"/>
<evidence type="ECO:0000259" key="4">
    <source>
        <dbReference type="PROSITE" id="PS51194"/>
    </source>
</evidence>
<dbReference type="Proteomes" id="UP001465976">
    <property type="component" value="Unassembled WGS sequence"/>
</dbReference>
<sequence length="152" mass="16966">MLDVLQKFLVGFNYTRYDGAMNKSERDRALEAVKKDPSVTVILMSLKAGGVGLNLAECNHVILADIWWNPAVEEQAIGRVHRIGQTRQVHVYRLVAKDTIETRILQLQEHKRKLAKAALEGSRLDEAQGLTSSLNQNQAIALLTGSRNTECD</sequence>
<dbReference type="Pfam" id="PF00271">
    <property type="entry name" value="Helicase_C"/>
    <property type="match status" value="1"/>
</dbReference>
<dbReference type="CDD" id="cd18793">
    <property type="entry name" value="SF2_C_SNF"/>
    <property type="match status" value="1"/>
</dbReference>
<dbReference type="InterPro" id="IPR027417">
    <property type="entry name" value="P-loop_NTPase"/>
</dbReference>
<keyword evidence="2" id="KW-0378">Hydrolase</keyword>
<evidence type="ECO:0000313" key="5">
    <source>
        <dbReference type="EMBL" id="KAL0563722.1"/>
    </source>
</evidence>